<sequence length="83" mass="8982">MSSNSTELDTISHRLPSVPQGGNNAGSTSLVPKFLIGEAINYKEHEKERKEKEEKEEKMARISANASAFTAPAVYGSPFVNSA</sequence>
<comment type="caution">
    <text evidence="3">The sequence shown here is derived from an EMBL/GenBank/DDBJ whole genome shotgun (WGS) entry which is preliminary data.</text>
</comment>
<proteinExistence type="predicted"/>
<dbReference type="OrthoDB" id="10484749at2759"/>
<dbReference type="AlphaFoldDB" id="A0A4Y8CBA9"/>
<evidence type="ECO:0000256" key="1">
    <source>
        <dbReference type="SAM" id="Coils"/>
    </source>
</evidence>
<name>A0A4Y8CBA9_9HELO</name>
<evidence type="ECO:0000256" key="2">
    <source>
        <dbReference type="SAM" id="MobiDB-lite"/>
    </source>
</evidence>
<protein>
    <submittedName>
        <fullName evidence="3">Uncharacterized protein</fullName>
    </submittedName>
</protein>
<keyword evidence="1" id="KW-0175">Coiled coil</keyword>
<evidence type="ECO:0000313" key="3">
    <source>
        <dbReference type="EMBL" id="TEY22371.1"/>
    </source>
</evidence>
<evidence type="ECO:0000313" key="4">
    <source>
        <dbReference type="Proteomes" id="UP000297299"/>
    </source>
</evidence>
<keyword evidence="4" id="KW-1185">Reference proteome</keyword>
<gene>
    <name evidence="3" type="ORF">BOTCAL_1585g00010</name>
</gene>
<reference evidence="3 4" key="1">
    <citation type="submission" date="2017-11" db="EMBL/GenBank/DDBJ databases">
        <title>Comparative genomics of Botrytis spp.</title>
        <authorList>
            <person name="Valero-Jimenez C.A."/>
            <person name="Tapia P."/>
            <person name="Veloso J."/>
            <person name="Silva-Moreno E."/>
            <person name="Staats M."/>
            <person name="Valdes J.H."/>
            <person name="Van Kan J.A.L."/>
        </authorList>
    </citation>
    <scope>NUCLEOTIDE SEQUENCE [LARGE SCALE GENOMIC DNA]</scope>
    <source>
        <strain evidence="3 4">MUCL2830</strain>
    </source>
</reference>
<dbReference type="EMBL" id="PHWZ01001581">
    <property type="protein sequence ID" value="TEY22371.1"/>
    <property type="molecule type" value="Genomic_DNA"/>
</dbReference>
<feature type="region of interest" description="Disordered" evidence="2">
    <location>
        <begin position="1"/>
        <end position="26"/>
    </location>
</feature>
<accession>A0A4Y8CBA9</accession>
<organism evidence="3 4">
    <name type="scientific">Botryotinia calthae</name>
    <dbReference type="NCBI Taxonomy" id="38488"/>
    <lineage>
        <taxon>Eukaryota</taxon>
        <taxon>Fungi</taxon>
        <taxon>Dikarya</taxon>
        <taxon>Ascomycota</taxon>
        <taxon>Pezizomycotina</taxon>
        <taxon>Leotiomycetes</taxon>
        <taxon>Helotiales</taxon>
        <taxon>Sclerotiniaceae</taxon>
        <taxon>Botryotinia</taxon>
    </lineage>
</organism>
<dbReference type="Proteomes" id="UP000297299">
    <property type="component" value="Unassembled WGS sequence"/>
</dbReference>
<feature type="coiled-coil region" evidence="1">
    <location>
        <begin position="35"/>
        <end position="65"/>
    </location>
</feature>